<evidence type="ECO:0000313" key="2">
    <source>
        <dbReference type="EMBL" id="MPM46525.1"/>
    </source>
</evidence>
<sequence>MDWIETDRILIATLRPCNHTNAVLPIFLRWITPLYMVDAYVIFVRLIQRKFIVIVEGKAKLGEGESYIKIG</sequence>
<proteinExistence type="predicted"/>
<accession>A0A644ZZZ1</accession>
<feature type="transmembrane region" description="Helical" evidence="1">
    <location>
        <begin position="22"/>
        <end position="43"/>
    </location>
</feature>
<name>A0A644ZZZ1_9ZZZZ</name>
<gene>
    <name evidence="2" type="ORF">SDC9_93228</name>
</gene>
<dbReference type="AlphaFoldDB" id="A0A644ZZZ1"/>
<keyword evidence="1" id="KW-1133">Transmembrane helix</keyword>
<comment type="caution">
    <text evidence="2">The sequence shown here is derived from an EMBL/GenBank/DDBJ whole genome shotgun (WGS) entry which is preliminary data.</text>
</comment>
<evidence type="ECO:0000256" key="1">
    <source>
        <dbReference type="SAM" id="Phobius"/>
    </source>
</evidence>
<dbReference type="EMBL" id="VSSQ01011313">
    <property type="protein sequence ID" value="MPM46525.1"/>
    <property type="molecule type" value="Genomic_DNA"/>
</dbReference>
<organism evidence="2">
    <name type="scientific">bioreactor metagenome</name>
    <dbReference type="NCBI Taxonomy" id="1076179"/>
    <lineage>
        <taxon>unclassified sequences</taxon>
        <taxon>metagenomes</taxon>
        <taxon>ecological metagenomes</taxon>
    </lineage>
</organism>
<keyword evidence="1" id="KW-0472">Membrane</keyword>
<keyword evidence="1" id="KW-0812">Transmembrane</keyword>
<reference evidence="2" key="1">
    <citation type="submission" date="2019-08" db="EMBL/GenBank/DDBJ databases">
        <authorList>
            <person name="Kucharzyk K."/>
            <person name="Murdoch R.W."/>
            <person name="Higgins S."/>
            <person name="Loffler F."/>
        </authorList>
    </citation>
    <scope>NUCLEOTIDE SEQUENCE</scope>
</reference>
<protein>
    <submittedName>
        <fullName evidence="2">Uncharacterized protein</fullName>
    </submittedName>
</protein>